<dbReference type="PANTHER" id="PTHR48479:SF1">
    <property type="entry name" value="NAD(P)H-QUINONE OXIDOREDUCTASE SUBUNIT 6, CHLOROPLASTIC"/>
    <property type="match status" value="1"/>
</dbReference>
<evidence type="ECO:0000313" key="2">
    <source>
        <dbReference type="EMBL" id="GAY55920.1"/>
    </source>
</evidence>
<comment type="caution">
    <text evidence="2">The sequence shown here is derived from an EMBL/GenBank/DDBJ whole genome shotgun (WGS) entry which is preliminary data.</text>
</comment>
<evidence type="ECO:0000256" key="1">
    <source>
        <dbReference type="SAM" id="Phobius"/>
    </source>
</evidence>
<dbReference type="Gene3D" id="1.20.120.1200">
    <property type="entry name" value="NADH-ubiquinone/plastoquinone oxidoreductase chain 6, subunit NuoJ"/>
    <property type="match status" value="1"/>
</dbReference>
<keyword evidence="3" id="KW-1185">Reference proteome</keyword>
<dbReference type="EMBL" id="BDQV01000128">
    <property type="protein sequence ID" value="GAY55920.1"/>
    <property type="molecule type" value="Genomic_DNA"/>
</dbReference>
<feature type="transmembrane region" description="Helical" evidence="1">
    <location>
        <begin position="41"/>
        <end position="65"/>
    </location>
</feature>
<dbReference type="InterPro" id="IPR050290">
    <property type="entry name" value="NAD(P)H-Q_Oxidoreduct_6"/>
</dbReference>
<gene>
    <name evidence="2" type="ORF">CUMW_167800</name>
</gene>
<evidence type="ECO:0000313" key="3">
    <source>
        <dbReference type="Proteomes" id="UP000236630"/>
    </source>
</evidence>
<dbReference type="PANTHER" id="PTHR48479">
    <property type="entry name" value="NAD(P)H-QUINONE OXIDOREDUCTASE SUBUNIT 6, CHLOROPLASTIC"/>
    <property type="match status" value="1"/>
</dbReference>
<organism evidence="2 3">
    <name type="scientific">Citrus unshiu</name>
    <name type="common">Satsuma mandarin</name>
    <name type="synonym">Citrus nobilis var. unshiu</name>
    <dbReference type="NCBI Taxonomy" id="55188"/>
    <lineage>
        <taxon>Eukaryota</taxon>
        <taxon>Viridiplantae</taxon>
        <taxon>Streptophyta</taxon>
        <taxon>Embryophyta</taxon>
        <taxon>Tracheophyta</taxon>
        <taxon>Spermatophyta</taxon>
        <taxon>Magnoliopsida</taxon>
        <taxon>eudicotyledons</taxon>
        <taxon>Gunneridae</taxon>
        <taxon>Pentapetalae</taxon>
        <taxon>rosids</taxon>
        <taxon>malvids</taxon>
        <taxon>Sapindales</taxon>
        <taxon>Rutaceae</taxon>
        <taxon>Aurantioideae</taxon>
        <taxon>Citrus</taxon>
    </lineage>
</organism>
<feature type="transmembrane region" description="Helical" evidence="1">
    <location>
        <begin position="15"/>
        <end position="34"/>
    </location>
</feature>
<keyword evidence="1" id="KW-1133">Transmembrane helix</keyword>
<dbReference type="AlphaFoldDB" id="A0A2H5PU83"/>
<name>A0A2H5PU83_CITUN</name>
<reference evidence="2 3" key="1">
    <citation type="journal article" date="2017" name="Front. Genet.">
        <title>Draft sequencing of the heterozygous diploid genome of Satsuma (Citrus unshiu Marc.) using a hybrid assembly approach.</title>
        <authorList>
            <person name="Shimizu T."/>
            <person name="Tanizawa Y."/>
            <person name="Mochizuki T."/>
            <person name="Nagasaki H."/>
            <person name="Yoshioka T."/>
            <person name="Toyoda A."/>
            <person name="Fujiyama A."/>
            <person name="Kaminuma E."/>
            <person name="Nakamura Y."/>
        </authorList>
    </citation>
    <scope>NUCLEOTIDE SEQUENCE [LARGE SCALE GENOMIC DNA]</scope>
    <source>
        <strain evidence="3">cv. Miyagawa wase</strain>
    </source>
</reference>
<keyword evidence="1" id="KW-0472">Membrane</keyword>
<dbReference type="InterPro" id="IPR042106">
    <property type="entry name" value="Nuo/plastoQ_OxRdtase_6_NuoJ"/>
</dbReference>
<keyword evidence="1" id="KW-0812">Transmembrane</keyword>
<protein>
    <submittedName>
        <fullName evidence="2">Uncharacterized protein</fullName>
    </submittedName>
</protein>
<proteinExistence type="predicted"/>
<accession>A0A2H5PU83</accession>
<dbReference type="Proteomes" id="UP000236630">
    <property type="component" value="Unassembled WGS sequence"/>
</dbReference>
<sequence length="68" mass="7894">MKRTKLILELYPHHFPLSLILEILRVVLFTNPIYSTFSLGLVLVCISLFCILSNFHFAATAQLLMWEL</sequence>
<dbReference type="STRING" id="55188.A0A2H5PU83"/>